<dbReference type="GO" id="GO:0022857">
    <property type="term" value="F:transmembrane transporter activity"/>
    <property type="evidence" value="ECO:0007669"/>
    <property type="project" value="InterPro"/>
</dbReference>
<feature type="transmembrane region" description="Helical" evidence="6">
    <location>
        <begin position="232"/>
        <end position="255"/>
    </location>
</feature>
<feature type="transmembrane region" description="Helical" evidence="6">
    <location>
        <begin position="325"/>
        <end position="350"/>
    </location>
</feature>
<protein>
    <submittedName>
        <fullName evidence="8">MFS transporter</fullName>
    </submittedName>
</protein>
<dbReference type="AlphaFoldDB" id="A0A494W532"/>
<evidence type="ECO:0000256" key="1">
    <source>
        <dbReference type="ARBA" id="ARBA00004141"/>
    </source>
</evidence>
<keyword evidence="9" id="KW-1185">Reference proteome</keyword>
<feature type="transmembrane region" description="Helical" evidence="6">
    <location>
        <begin position="299"/>
        <end position="319"/>
    </location>
</feature>
<name>A0A494W532_9SPHN</name>
<keyword evidence="3 6" id="KW-0812">Transmembrane</keyword>
<dbReference type="KEGG" id="sami:SAMIE_1019270"/>
<dbReference type="Pfam" id="PF07690">
    <property type="entry name" value="MFS_1"/>
    <property type="match status" value="1"/>
</dbReference>
<proteinExistence type="predicted"/>
<dbReference type="RefSeq" id="WP_066701215.1">
    <property type="nucleotide sequence ID" value="NZ_AP018664.1"/>
</dbReference>
<feature type="transmembrane region" description="Helical" evidence="6">
    <location>
        <begin position="9"/>
        <end position="30"/>
    </location>
</feature>
<dbReference type="PANTHER" id="PTHR23505">
    <property type="entry name" value="SPINSTER"/>
    <property type="match status" value="1"/>
</dbReference>
<evidence type="ECO:0000259" key="7">
    <source>
        <dbReference type="PROSITE" id="PS50850"/>
    </source>
</evidence>
<keyword evidence="5 6" id="KW-0472">Membrane</keyword>
<keyword evidence="4 6" id="KW-1133">Transmembrane helix</keyword>
<dbReference type="Gene3D" id="1.20.1250.20">
    <property type="entry name" value="MFS general substrate transporter like domains"/>
    <property type="match status" value="2"/>
</dbReference>
<dbReference type="InterPro" id="IPR044770">
    <property type="entry name" value="MFS_spinster-like"/>
</dbReference>
<feature type="transmembrane region" description="Helical" evidence="6">
    <location>
        <begin position="50"/>
        <end position="71"/>
    </location>
</feature>
<dbReference type="GO" id="GO:0016020">
    <property type="term" value="C:membrane"/>
    <property type="evidence" value="ECO:0007669"/>
    <property type="project" value="UniProtKB-SubCell"/>
</dbReference>
<evidence type="ECO:0000256" key="2">
    <source>
        <dbReference type="ARBA" id="ARBA00022448"/>
    </source>
</evidence>
<accession>A0A494W532</accession>
<organism evidence="8 9">
    <name type="scientific">Sphingobium amiense</name>
    <dbReference type="NCBI Taxonomy" id="135719"/>
    <lineage>
        <taxon>Bacteria</taxon>
        <taxon>Pseudomonadati</taxon>
        <taxon>Pseudomonadota</taxon>
        <taxon>Alphaproteobacteria</taxon>
        <taxon>Sphingomonadales</taxon>
        <taxon>Sphingomonadaceae</taxon>
        <taxon>Sphingobium</taxon>
    </lineage>
</organism>
<dbReference type="PROSITE" id="PS50850">
    <property type="entry name" value="MFS"/>
    <property type="match status" value="1"/>
</dbReference>
<evidence type="ECO:0000256" key="3">
    <source>
        <dbReference type="ARBA" id="ARBA00022692"/>
    </source>
</evidence>
<gene>
    <name evidence="8" type="ORF">SAMIE_1019270</name>
</gene>
<keyword evidence="2" id="KW-0813">Transport</keyword>
<evidence type="ECO:0000313" key="8">
    <source>
        <dbReference type="EMBL" id="BBD98426.1"/>
    </source>
</evidence>
<feature type="transmembrane region" description="Helical" evidence="6">
    <location>
        <begin position="78"/>
        <end position="96"/>
    </location>
</feature>
<feature type="transmembrane region" description="Helical" evidence="6">
    <location>
        <begin position="102"/>
        <end position="126"/>
    </location>
</feature>
<sequence>MERARNGSGWYVVGLLSLLYGLSIVDRFALALLAEPIIDAFALSASQMGLLLGVGFALLYSVTGLPLAHLLDRSVRKYVLAAGVAIWSLCTILSAFSQDFLQLLICRSGVAIGEAVLTPAAISLIADLFDQDRRRLPISVYSSVSSFMVTGSFILGAAALQVATSWSPSIGMAPWRITLLIVGAPGLVMALIFLLTVREPARHHDAGPLAQGGSTADLIAYLRANWRFYLPFYLALGSMSALLFAILSWSATLLAREHGYGTADAGYMFGLIGIGTGLVGTFLWPAIAARIDRKGRGDGLLHMILTCVVIGSLGSFLAMTVGSRLMLFVGLGLAMATFPPINTALSSLLIQGCGPAAIRARLIAINILVMNLMGYTIGPQFVGAYIDVPGNQISDAIALLAAVAGPVAAISLLVARRSFAPAGEARAPVPDMGAPSFS</sequence>
<dbReference type="InterPro" id="IPR036259">
    <property type="entry name" value="MFS_trans_sf"/>
</dbReference>
<dbReference type="InterPro" id="IPR011701">
    <property type="entry name" value="MFS"/>
</dbReference>
<feature type="transmembrane region" description="Helical" evidence="6">
    <location>
        <begin position="267"/>
        <end position="287"/>
    </location>
</feature>
<feature type="transmembrane region" description="Helical" evidence="6">
    <location>
        <begin position="396"/>
        <end position="415"/>
    </location>
</feature>
<evidence type="ECO:0000313" key="9">
    <source>
        <dbReference type="Proteomes" id="UP000279959"/>
    </source>
</evidence>
<dbReference type="InterPro" id="IPR020846">
    <property type="entry name" value="MFS_dom"/>
</dbReference>
<evidence type="ECO:0000256" key="6">
    <source>
        <dbReference type="SAM" id="Phobius"/>
    </source>
</evidence>
<dbReference type="EMBL" id="AP018664">
    <property type="protein sequence ID" value="BBD98426.1"/>
    <property type="molecule type" value="Genomic_DNA"/>
</dbReference>
<feature type="transmembrane region" description="Helical" evidence="6">
    <location>
        <begin position="138"/>
        <end position="163"/>
    </location>
</feature>
<dbReference type="Proteomes" id="UP000279959">
    <property type="component" value="Chromosome"/>
</dbReference>
<dbReference type="PANTHER" id="PTHR23505:SF79">
    <property type="entry name" value="PROTEIN SPINSTER"/>
    <property type="match status" value="1"/>
</dbReference>
<comment type="subcellular location">
    <subcellularLocation>
        <location evidence="1">Membrane</location>
        <topology evidence="1">Multi-pass membrane protein</topology>
    </subcellularLocation>
</comment>
<reference evidence="8 9" key="1">
    <citation type="submission" date="2018-05" db="EMBL/GenBank/DDBJ databases">
        <title>Complete Genome Sequence of the Nonylphenol-Degrading Bacterium Sphingobium amiense DSM 16289T.</title>
        <authorList>
            <person name="Ootsuka M."/>
            <person name="Nishizawa T."/>
            <person name="Ohta H."/>
        </authorList>
    </citation>
    <scope>NUCLEOTIDE SEQUENCE [LARGE SCALE GENOMIC DNA]</scope>
    <source>
        <strain evidence="8 9">DSM 16289</strain>
    </source>
</reference>
<feature type="transmembrane region" description="Helical" evidence="6">
    <location>
        <begin position="362"/>
        <end position="384"/>
    </location>
</feature>
<evidence type="ECO:0000256" key="4">
    <source>
        <dbReference type="ARBA" id="ARBA00022989"/>
    </source>
</evidence>
<feature type="transmembrane region" description="Helical" evidence="6">
    <location>
        <begin position="175"/>
        <end position="195"/>
    </location>
</feature>
<feature type="domain" description="Major facilitator superfamily (MFS) profile" evidence="7">
    <location>
        <begin position="12"/>
        <end position="419"/>
    </location>
</feature>
<dbReference type="SUPFAM" id="SSF103473">
    <property type="entry name" value="MFS general substrate transporter"/>
    <property type="match status" value="1"/>
</dbReference>
<evidence type="ECO:0000256" key="5">
    <source>
        <dbReference type="ARBA" id="ARBA00023136"/>
    </source>
</evidence>